<evidence type="ECO:0000256" key="4">
    <source>
        <dbReference type="ARBA" id="ARBA00022507"/>
    </source>
</evidence>
<keyword evidence="10 11" id="KW-0807">Transducer</keyword>
<dbReference type="AlphaFoldDB" id="A0AA41N4L7"/>
<dbReference type="EMBL" id="JAATJV010386497">
    <property type="protein sequence ID" value="MBZ3883317.1"/>
    <property type="molecule type" value="Genomic_DNA"/>
</dbReference>
<evidence type="ECO:0000256" key="6">
    <source>
        <dbReference type="ARBA" id="ARBA00022989"/>
    </source>
</evidence>
<dbReference type="GO" id="GO:0005886">
    <property type="term" value="C:plasma membrane"/>
    <property type="evidence" value="ECO:0007669"/>
    <property type="project" value="UniProtKB-SubCell"/>
</dbReference>
<comment type="caution">
    <text evidence="11">Lacks conserved residue(s) required for the propagation of feature annotation.</text>
</comment>
<dbReference type="PANTHER" id="PTHR24062">
    <property type="entry name" value="VOMERONASAL TYPE-1 RECEPTOR"/>
    <property type="match status" value="1"/>
</dbReference>
<reference evidence="12" key="1">
    <citation type="submission" date="2020-03" db="EMBL/GenBank/DDBJ databases">
        <title>Studies in the Genomics of Life Span.</title>
        <authorList>
            <person name="Glass D."/>
        </authorList>
    </citation>
    <scope>NUCLEOTIDE SEQUENCE</scope>
    <source>
        <strain evidence="12">SUZIE</strain>
        <tissue evidence="12">Muscle</tissue>
    </source>
</reference>
<keyword evidence="5 11" id="KW-0812">Transmembrane</keyword>
<feature type="transmembrane region" description="Helical" evidence="11">
    <location>
        <begin position="21"/>
        <end position="41"/>
    </location>
</feature>
<proteinExistence type="inferred from homology"/>
<dbReference type="InterPro" id="IPR004072">
    <property type="entry name" value="Vmron_rcpt_1"/>
</dbReference>
<keyword evidence="3 11" id="KW-1003">Cell membrane</keyword>
<keyword evidence="7 11" id="KW-0297">G-protein coupled receptor</keyword>
<feature type="transmembrane region" description="Helical" evidence="11">
    <location>
        <begin position="50"/>
        <end position="70"/>
    </location>
</feature>
<comment type="caution">
    <text evidence="12">The sequence shown here is derived from an EMBL/GenBank/DDBJ whole genome shotgun (WGS) entry which is preliminary data.</text>
</comment>
<dbReference type="Proteomes" id="UP001166674">
    <property type="component" value="Unassembled WGS sequence"/>
</dbReference>
<evidence type="ECO:0000256" key="2">
    <source>
        <dbReference type="ARBA" id="ARBA00010663"/>
    </source>
</evidence>
<dbReference type="Pfam" id="PF03402">
    <property type="entry name" value="V1R"/>
    <property type="match status" value="1"/>
</dbReference>
<keyword evidence="4 11" id="KW-0589">Pheromone response</keyword>
<keyword evidence="8 11" id="KW-0472">Membrane</keyword>
<name>A0AA41N4L7_SCICA</name>
<evidence type="ECO:0000256" key="1">
    <source>
        <dbReference type="ARBA" id="ARBA00004651"/>
    </source>
</evidence>
<evidence type="ECO:0000256" key="3">
    <source>
        <dbReference type="ARBA" id="ARBA00022475"/>
    </source>
</evidence>
<evidence type="ECO:0000313" key="13">
    <source>
        <dbReference type="Proteomes" id="UP001166674"/>
    </source>
</evidence>
<evidence type="ECO:0000256" key="8">
    <source>
        <dbReference type="ARBA" id="ARBA00023136"/>
    </source>
</evidence>
<gene>
    <name evidence="12" type="ORF">SUZIE_172335</name>
</gene>
<comment type="similarity">
    <text evidence="2 11">Belongs to the G-protein coupled receptor 1 family.</text>
</comment>
<evidence type="ECO:0000256" key="5">
    <source>
        <dbReference type="ARBA" id="ARBA00022692"/>
    </source>
</evidence>
<evidence type="ECO:0000256" key="7">
    <source>
        <dbReference type="ARBA" id="ARBA00023040"/>
    </source>
</evidence>
<sequence>MGKCNKLNGTIHIRNAFYSEVGIGISTNTILFLFCLIKFLFDNRIKNTDMIIGLLALIHLLMLLIMGFIATDSFTSLGGLWDDIICKSVIYLYRFLRGFSTSAIVC</sequence>
<keyword evidence="9 11" id="KW-0675">Receptor</keyword>
<evidence type="ECO:0000313" key="12">
    <source>
        <dbReference type="EMBL" id="MBZ3883317.1"/>
    </source>
</evidence>
<evidence type="ECO:0000256" key="10">
    <source>
        <dbReference type="ARBA" id="ARBA00023224"/>
    </source>
</evidence>
<comment type="subcellular location">
    <subcellularLocation>
        <location evidence="1 11">Cell membrane</location>
        <topology evidence="1 11">Multi-pass membrane protein</topology>
    </subcellularLocation>
</comment>
<accession>A0AA41N4L7</accession>
<keyword evidence="13" id="KW-1185">Reference proteome</keyword>
<evidence type="ECO:0000256" key="9">
    <source>
        <dbReference type="ARBA" id="ARBA00023170"/>
    </source>
</evidence>
<protein>
    <recommendedName>
        <fullName evidence="11">Vomeronasal type-1 receptor</fullName>
    </recommendedName>
</protein>
<keyword evidence="6 11" id="KW-1133">Transmembrane helix</keyword>
<dbReference type="GO" id="GO:0016503">
    <property type="term" value="F:pheromone receptor activity"/>
    <property type="evidence" value="ECO:0007669"/>
    <property type="project" value="InterPro"/>
</dbReference>
<evidence type="ECO:0000256" key="11">
    <source>
        <dbReference type="RuleBase" id="RU364061"/>
    </source>
</evidence>
<organism evidence="12 13">
    <name type="scientific">Sciurus carolinensis</name>
    <name type="common">Eastern gray squirrel</name>
    <dbReference type="NCBI Taxonomy" id="30640"/>
    <lineage>
        <taxon>Eukaryota</taxon>
        <taxon>Metazoa</taxon>
        <taxon>Chordata</taxon>
        <taxon>Craniata</taxon>
        <taxon>Vertebrata</taxon>
        <taxon>Euteleostomi</taxon>
        <taxon>Mammalia</taxon>
        <taxon>Eutheria</taxon>
        <taxon>Euarchontoglires</taxon>
        <taxon>Glires</taxon>
        <taxon>Rodentia</taxon>
        <taxon>Sciuromorpha</taxon>
        <taxon>Sciuridae</taxon>
        <taxon>Sciurinae</taxon>
        <taxon>Sciurini</taxon>
        <taxon>Sciurus</taxon>
    </lineage>
</organism>
<dbReference type="GO" id="GO:0019236">
    <property type="term" value="P:response to pheromone"/>
    <property type="evidence" value="ECO:0007669"/>
    <property type="project" value="UniProtKB-KW"/>
</dbReference>